<organism evidence="2 3">
    <name type="scientific">Trichodelitschia bisporula</name>
    <dbReference type="NCBI Taxonomy" id="703511"/>
    <lineage>
        <taxon>Eukaryota</taxon>
        <taxon>Fungi</taxon>
        <taxon>Dikarya</taxon>
        <taxon>Ascomycota</taxon>
        <taxon>Pezizomycotina</taxon>
        <taxon>Dothideomycetes</taxon>
        <taxon>Dothideomycetes incertae sedis</taxon>
        <taxon>Phaeotrichales</taxon>
        <taxon>Phaeotrichaceae</taxon>
        <taxon>Trichodelitschia</taxon>
    </lineage>
</organism>
<proteinExistence type="predicted"/>
<evidence type="ECO:0000313" key="2">
    <source>
        <dbReference type="EMBL" id="KAF2404789.1"/>
    </source>
</evidence>
<dbReference type="OrthoDB" id="4232400at2759"/>
<accession>A0A6G1I9P5</accession>
<gene>
    <name evidence="2" type="ORF">EJ06DRAFT_553615</name>
</gene>
<dbReference type="EMBL" id="ML996688">
    <property type="protein sequence ID" value="KAF2404789.1"/>
    <property type="molecule type" value="Genomic_DNA"/>
</dbReference>
<evidence type="ECO:0000313" key="3">
    <source>
        <dbReference type="Proteomes" id="UP000799640"/>
    </source>
</evidence>
<evidence type="ECO:0000256" key="1">
    <source>
        <dbReference type="SAM" id="MobiDB-lite"/>
    </source>
</evidence>
<feature type="region of interest" description="Disordered" evidence="1">
    <location>
        <begin position="1"/>
        <end position="35"/>
    </location>
</feature>
<reference evidence="2" key="1">
    <citation type="journal article" date="2020" name="Stud. Mycol.">
        <title>101 Dothideomycetes genomes: a test case for predicting lifestyles and emergence of pathogens.</title>
        <authorList>
            <person name="Haridas S."/>
            <person name="Albert R."/>
            <person name="Binder M."/>
            <person name="Bloem J."/>
            <person name="Labutti K."/>
            <person name="Salamov A."/>
            <person name="Andreopoulos B."/>
            <person name="Baker S."/>
            <person name="Barry K."/>
            <person name="Bills G."/>
            <person name="Bluhm B."/>
            <person name="Cannon C."/>
            <person name="Castanera R."/>
            <person name="Culley D."/>
            <person name="Daum C."/>
            <person name="Ezra D."/>
            <person name="Gonzalez J."/>
            <person name="Henrissat B."/>
            <person name="Kuo A."/>
            <person name="Liang C."/>
            <person name="Lipzen A."/>
            <person name="Lutzoni F."/>
            <person name="Magnuson J."/>
            <person name="Mondo S."/>
            <person name="Nolan M."/>
            <person name="Ohm R."/>
            <person name="Pangilinan J."/>
            <person name="Park H.-J."/>
            <person name="Ramirez L."/>
            <person name="Alfaro M."/>
            <person name="Sun H."/>
            <person name="Tritt A."/>
            <person name="Yoshinaga Y."/>
            <person name="Zwiers L.-H."/>
            <person name="Turgeon B."/>
            <person name="Goodwin S."/>
            <person name="Spatafora J."/>
            <person name="Crous P."/>
            <person name="Grigoriev I."/>
        </authorList>
    </citation>
    <scope>NUCLEOTIDE SEQUENCE</scope>
    <source>
        <strain evidence="2">CBS 262.69</strain>
    </source>
</reference>
<dbReference type="Proteomes" id="UP000799640">
    <property type="component" value="Unassembled WGS sequence"/>
</dbReference>
<protein>
    <submittedName>
        <fullName evidence="2">Uncharacterized protein</fullName>
    </submittedName>
</protein>
<feature type="compositionally biased region" description="Low complexity" evidence="1">
    <location>
        <begin position="1"/>
        <end position="31"/>
    </location>
</feature>
<keyword evidence="3" id="KW-1185">Reference proteome</keyword>
<sequence>MPSSKNTSSASNNTSSSGTSNSAGTGQGSQSKAASCTSFKNFVESQGGKMYNPEDIQQGKETLRAFQEADHTELGGGYWGRRWVTGAR</sequence>
<dbReference type="AlphaFoldDB" id="A0A6G1I9P5"/>
<name>A0A6G1I9P5_9PEZI</name>